<name>A0ABZ3C555_9ACTN</name>
<dbReference type="Gene3D" id="3.40.190.10">
    <property type="entry name" value="Periplasmic binding protein-like II"/>
    <property type="match status" value="1"/>
</dbReference>
<evidence type="ECO:0000313" key="4">
    <source>
        <dbReference type="Proteomes" id="UP001434337"/>
    </source>
</evidence>
<dbReference type="RefSeq" id="WP_232548442.1">
    <property type="nucleotide sequence ID" value="NZ_CP115965.1"/>
</dbReference>
<feature type="signal peptide" evidence="1">
    <location>
        <begin position="1"/>
        <end position="32"/>
    </location>
</feature>
<dbReference type="PANTHER" id="PTHR30290:SF83">
    <property type="entry name" value="ABC TRANSPORTER SUBSTRATE-BINDING PROTEIN"/>
    <property type="match status" value="1"/>
</dbReference>
<protein>
    <submittedName>
        <fullName evidence="3">ABC transporter substrate-binding protein</fullName>
    </submittedName>
</protein>
<evidence type="ECO:0000256" key="1">
    <source>
        <dbReference type="SAM" id="SignalP"/>
    </source>
</evidence>
<evidence type="ECO:0000259" key="2">
    <source>
        <dbReference type="Pfam" id="PF00496"/>
    </source>
</evidence>
<dbReference type="PROSITE" id="PS51257">
    <property type="entry name" value="PROKAR_LIPOPROTEIN"/>
    <property type="match status" value="1"/>
</dbReference>
<dbReference type="InterPro" id="IPR030678">
    <property type="entry name" value="Peptide/Ni-bd"/>
</dbReference>
<feature type="chain" id="PRO_5045938857" evidence="1">
    <location>
        <begin position="33"/>
        <end position="567"/>
    </location>
</feature>
<dbReference type="Proteomes" id="UP001434337">
    <property type="component" value="Chromosome"/>
</dbReference>
<accession>A0ABZ3C555</accession>
<sequence>MLPRSPHPRRRRLRAAAAALAAGAMLALSACGANDPSRNTGAVGTDTGTQAPAAAGELQVLSSSNELNLDPAKSQSMAVTSLALVHRRLTTWRVEPGQEVEVVPDLATDTGTVSDDGLTWTYTLRDGLFFEDGTPITAADIKYGLERTYAPALSGGLTYHRALLAGGEGYTGPYEGQHLDSIEVVDDSTIAFHLNQPAGDWPWIASTPAFSPVPEAQDDPESYAREPVASGPYRVASANVGVEVRLERNEYWSSDIDQMRTAEPDTIVWQLGQDTQTTTQRLLNDQPANAISASLVPASTLAQLASDPASQDRIVTSDPGPLQYLSINTERVADVRVRQAINYAVNKAAVLIAMGGERGGAIATTYISPGIPGREEYALYGTEPEGDVAAAQALLDEAGVSSLDLVLLTRNDSDSVARSEAIAQGLSRVGINVTIDAVESATFSERATQGDGSSYDLALGSWNPDYPSPNANLRPLYHSAEIGQGGYNTSRYANPEVDAAIDAAAAEEDPEVAGPMWAAVDRMIAEDAPSVPLAFARNSFIGGSAVGNYYVEPFPAYPNYLVLSVEG</sequence>
<keyword evidence="1" id="KW-0732">Signal</keyword>
<dbReference type="Pfam" id="PF00496">
    <property type="entry name" value="SBP_bac_5"/>
    <property type="match status" value="1"/>
</dbReference>
<evidence type="ECO:0000313" key="3">
    <source>
        <dbReference type="EMBL" id="WZW97833.1"/>
    </source>
</evidence>
<keyword evidence="4" id="KW-1185">Reference proteome</keyword>
<dbReference type="CDD" id="cd08506">
    <property type="entry name" value="PBP2_clavulanate_OppA2"/>
    <property type="match status" value="1"/>
</dbReference>
<dbReference type="InterPro" id="IPR039424">
    <property type="entry name" value="SBP_5"/>
</dbReference>
<feature type="domain" description="Solute-binding protein family 5" evidence="2">
    <location>
        <begin position="101"/>
        <end position="483"/>
    </location>
</feature>
<dbReference type="SUPFAM" id="SSF53850">
    <property type="entry name" value="Periplasmic binding protein-like II"/>
    <property type="match status" value="1"/>
</dbReference>
<dbReference type="InterPro" id="IPR000914">
    <property type="entry name" value="SBP_5_dom"/>
</dbReference>
<proteinExistence type="predicted"/>
<dbReference type="EMBL" id="CP115965">
    <property type="protein sequence ID" value="WZW97833.1"/>
    <property type="molecule type" value="Genomic_DNA"/>
</dbReference>
<dbReference type="PIRSF" id="PIRSF002741">
    <property type="entry name" value="MppA"/>
    <property type="match status" value="1"/>
</dbReference>
<reference evidence="3 4" key="1">
    <citation type="journal article" date="2023" name="Environ Microbiome">
        <title>A coral-associated actinobacterium mitigates coral bleaching under heat stress.</title>
        <authorList>
            <person name="Li J."/>
            <person name="Zou Y."/>
            <person name="Li Q."/>
            <person name="Zhang J."/>
            <person name="Bourne D.G."/>
            <person name="Lyu Y."/>
            <person name="Liu C."/>
            <person name="Zhang S."/>
        </authorList>
    </citation>
    <scope>NUCLEOTIDE SEQUENCE [LARGE SCALE GENOMIC DNA]</scope>
    <source>
        <strain evidence="3 4">SCSIO 13291</strain>
    </source>
</reference>
<gene>
    <name evidence="3" type="ORF">PCC79_13140</name>
</gene>
<dbReference type="PANTHER" id="PTHR30290">
    <property type="entry name" value="PERIPLASMIC BINDING COMPONENT OF ABC TRANSPORTER"/>
    <property type="match status" value="1"/>
</dbReference>
<organism evidence="3 4">
    <name type="scientific">Propioniciclava soli</name>
    <dbReference type="NCBI Taxonomy" id="2775081"/>
    <lineage>
        <taxon>Bacteria</taxon>
        <taxon>Bacillati</taxon>
        <taxon>Actinomycetota</taxon>
        <taxon>Actinomycetes</taxon>
        <taxon>Propionibacteriales</taxon>
        <taxon>Propionibacteriaceae</taxon>
        <taxon>Propioniciclava</taxon>
    </lineage>
</organism>
<dbReference type="Gene3D" id="3.10.105.10">
    <property type="entry name" value="Dipeptide-binding Protein, Domain 3"/>
    <property type="match status" value="1"/>
</dbReference>